<dbReference type="PROSITE" id="PS50921">
    <property type="entry name" value="ANTAR"/>
    <property type="match status" value="1"/>
</dbReference>
<evidence type="ECO:0000256" key="1">
    <source>
        <dbReference type="ARBA" id="ARBA00022679"/>
    </source>
</evidence>
<dbReference type="Proteomes" id="UP000093757">
    <property type="component" value="Unassembled WGS sequence"/>
</dbReference>
<evidence type="ECO:0000313" key="6">
    <source>
        <dbReference type="EMBL" id="OBS04091.1"/>
    </source>
</evidence>
<comment type="caution">
    <text evidence="6">The sequence shown here is derived from an EMBL/GenBank/DDBJ whole genome shotgun (WGS) entry which is preliminary data.</text>
</comment>
<dbReference type="InterPro" id="IPR005561">
    <property type="entry name" value="ANTAR"/>
</dbReference>
<dbReference type="Pfam" id="PF03861">
    <property type="entry name" value="ANTAR"/>
    <property type="match status" value="1"/>
</dbReference>
<dbReference type="GO" id="GO:0016301">
    <property type="term" value="F:kinase activity"/>
    <property type="evidence" value="ECO:0007669"/>
    <property type="project" value="UniProtKB-KW"/>
</dbReference>
<name>A0A1A6BP74_MYCGO</name>
<keyword evidence="4" id="KW-0804">Transcription</keyword>
<keyword evidence="3" id="KW-0805">Transcription regulation</keyword>
<protein>
    <recommendedName>
        <fullName evidence="5">ANTAR domain-containing protein</fullName>
    </recommendedName>
</protein>
<evidence type="ECO:0000259" key="5">
    <source>
        <dbReference type="PROSITE" id="PS50921"/>
    </source>
</evidence>
<dbReference type="GO" id="GO:0003723">
    <property type="term" value="F:RNA binding"/>
    <property type="evidence" value="ECO:0007669"/>
    <property type="project" value="InterPro"/>
</dbReference>
<dbReference type="EMBL" id="MAEM01000006">
    <property type="protein sequence ID" value="OBS04091.1"/>
    <property type="molecule type" value="Genomic_DNA"/>
</dbReference>
<evidence type="ECO:0000256" key="2">
    <source>
        <dbReference type="ARBA" id="ARBA00022777"/>
    </source>
</evidence>
<dbReference type="SUPFAM" id="SSF52172">
    <property type="entry name" value="CheY-like"/>
    <property type="match status" value="1"/>
</dbReference>
<accession>A0A1A6BP74</accession>
<dbReference type="InterPro" id="IPR011006">
    <property type="entry name" value="CheY-like_superfamily"/>
</dbReference>
<dbReference type="Gene3D" id="1.10.10.10">
    <property type="entry name" value="Winged helix-like DNA-binding domain superfamily/Winged helix DNA-binding domain"/>
    <property type="match status" value="1"/>
</dbReference>
<dbReference type="InterPro" id="IPR003018">
    <property type="entry name" value="GAF"/>
</dbReference>
<dbReference type="Pfam" id="PF13185">
    <property type="entry name" value="GAF_2"/>
    <property type="match status" value="1"/>
</dbReference>
<keyword evidence="1" id="KW-0808">Transferase</keyword>
<reference evidence="6 7" key="1">
    <citation type="submission" date="2016-06" db="EMBL/GenBank/DDBJ databases">
        <authorList>
            <person name="Kjaerup R.B."/>
            <person name="Dalgaard T.S."/>
            <person name="Juul-Madsen H.R."/>
        </authorList>
    </citation>
    <scope>NUCLEOTIDE SEQUENCE [LARGE SCALE GENOMIC DNA]</scope>
    <source>
        <strain evidence="6 7">1245752.6</strain>
    </source>
</reference>
<dbReference type="SUPFAM" id="SSF55781">
    <property type="entry name" value="GAF domain-like"/>
    <property type="match status" value="1"/>
</dbReference>
<gene>
    <name evidence="6" type="ORF">A9W98_06045</name>
</gene>
<organism evidence="6 7">
    <name type="scientific">Mycobacterium gordonae</name>
    <dbReference type="NCBI Taxonomy" id="1778"/>
    <lineage>
        <taxon>Bacteria</taxon>
        <taxon>Bacillati</taxon>
        <taxon>Actinomycetota</taxon>
        <taxon>Actinomycetes</taxon>
        <taxon>Mycobacteriales</taxon>
        <taxon>Mycobacteriaceae</taxon>
        <taxon>Mycobacterium</taxon>
    </lineage>
</organism>
<evidence type="ECO:0000313" key="7">
    <source>
        <dbReference type="Proteomes" id="UP000093757"/>
    </source>
</evidence>
<dbReference type="InterPro" id="IPR036388">
    <property type="entry name" value="WH-like_DNA-bd_sf"/>
</dbReference>
<dbReference type="SMART" id="SM01012">
    <property type="entry name" value="ANTAR"/>
    <property type="match status" value="1"/>
</dbReference>
<sequence>MRGHDVGSRLLAEPEHTLSAERQSIYAVLRKVDELQRSRDPDFGTVLRDIIAMTVAAIPGAQYLGVTVFGDGGMVRTLAANHRYPSLSDAVHRDVGEGPCLSAARERRIVCIDDLATDRRWPRYRDAALERTRVRSIISFPLCGDDSAPAAFSCYAELPWAFTEESLELGLIYAAHTSLAWNVLHGQQHFHAALVSRDVIGQAKGILMERFQISAAAAFSMLRQLSQESNTKLVHIAEKVIQLERAGQASREAPSGCQCRNVSCGERP</sequence>
<evidence type="ECO:0000256" key="3">
    <source>
        <dbReference type="ARBA" id="ARBA00023015"/>
    </source>
</evidence>
<evidence type="ECO:0000256" key="4">
    <source>
        <dbReference type="ARBA" id="ARBA00023163"/>
    </source>
</evidence>
<dbReference type="InterPro" id="IPR029016">
    <property type="entry name" value="GAF-like_dom_sf"/>
</dbReference>
<keyword evidence="2" id="KW-0418">Kinase</keyword>
<dbReference type="Gene3D" id="3.30.450.40">
    <property type="match status" value="1"/>
</dbReference>
<proteinExistence type="predicted"/>
<dbReference type="RefSeq" id="WP_065131760.1">
    <property type="nucleotide sequence ID" value="NZ_JACKSU010000120.1"/>
</dbReference>
<dbReference type="AlphaFoldDB" id="A0A1A6BP74"/>
<feature type="domain" description="ANTAR" evidence="5">
    <location>
        <begin position="180"/>
        <end position="241"/>
    </location>
</feature>